<evidence type="ECO:0000313" key="3">
    <source>
        <dbReference type="EMBL" id="MBN9670301.1"/>
    </source>
</evidence>
<feature type="domain" description="Lipid/polyisoprenoid-binding YceI-like" evidence="2">
    <location>
        <begin position="26"/>
        <end position="184"/>
    </location>
</feature>
<gene>
    <name evidence="3" type="ORF">JF539_08120</name>
</gene>
<organism evidence="3 4">
    <name type="scientific">Roseibium aggregatum</name>
    <dbReference type="NCBI Taxonomy" id="187304"/>
    <lineage>
        <taxon>Bacteria</taxon>
        <taxon>Pseudomonadati</taxon>
        <taxon>Pseudomonadota</taxon>
        <taxon>Alphaproteobacteria</taxon>
        <taxon>Hyphomicrobiales</taxon>
        <taxon>Stappiaceae</taxon>
        <taxon>Roseibium</taxon>
    </lineage>
</organism>
<dbReference type="AlphaFoldDB" id="A0A939IZQ9"/>
<accession>A0A939IZQ9</accession>
<dbReference type="SMART" id="SM00867">
    <property type="entry name" value="YceI"/>
    <property type="match status" value="1"/>
</dbReference>
<sequence>MHLKFCSYLAAAAFTFGTVAPSLADTWNVDPDRSKLGFEVQQGQGTVQGTFETWTATIEFDPQKPEDARISARIEPASASTGNAQFDGTIPSKDWFDVDGFPVAEFKADGAQKIDGTSYKADGVLTIKGVTQPITLEFTLEIDGDTAKADGTAKLNRLDYKLGEGVGSDTVGDAVTVTLDLTAVR</sequence>
<dbReference type="SUPFAM" id="SSF101874">
    <property type="entry name" value="YceI-like"/>
    <property type="match status" value="1"/>
</dbReference>
<feature type="chain" id="PRO_5037350690" evidence="1">
    <location>
        <begin position="25"/>
        <end position="185"/>
    </location>
</feature>
<keyword evidence="1" id="KW-0732">Signal</keyword>
<name>A0A939IZQ9_9HYPH</name>
<dbReference type="PANTHER" id="PTHR34406">
    <property type="entry name" value="PROTEIN YCEI"/>
    <property type="match status" value="1"/>
</dbReference>
<dbReference type="Proteomes" id="UP000664096">
    <property type="component" value="Unassembled WGS sequence"/>
</dbReference>
<protein>
    <submittedName>
        <fullName evidence="3">YceI family protein</fullName>
    </submittedName>
</protein>
<dbReference type="EMBL" id="JAEKJZ010000001">
    <property type="protein sequence ID" value="MBN9670301.1"/>
    <property type="molecule type" value="Genomic_DNA"/>
</dbReference>
<evidence type="ECO:0000259" key="2">
    <source>
        <dbReference type="SMART" id="SM00867"/>
    </source>
</evidence>
<evidence type="ECO:0000256" key="1">
    <source>
        <dbReference type="SAM" id="SignalP"/>
    </source>
</evidence>
<dbReference type="Gene3D" id="2.40.128.110">
    <property type="entry name" value="Lipid/polyisoprenoid-binding, YceI-like"/>
    <property type="match status" value="1"/>
</dbReference>
<dbReference type="InterPro" id="IPR007372">
    <property type="entry name" value="Lipid/polyisoprenoid-bd_YceI"/>
</dbReference>
<reference evidence="3" key="1">
    <citation type="submission" date="2020-12" db="EMBL/GenBank/DDBJ databases">
        <title>Oil enriched cultivation method for isolating marine PHA-producing bacteria.</title>
        <authorList>
            <person name="Zheng W."/>
            <person name="Yu S."/>
            <person name="Huang Y."/>
        </authorList>
    </citation>
    <scope>NUCLEOTIDE SEQUENCE</scope>
    <source>
        <strain evidence="3">SY-2-12</strain>
    </source>
</reference>
<dbReference type="Pfam" id="PF04264">
    <property type="entry name" value="YceI"/>
    <property type="match status" value="1"/>
</dbReference>
<evidence type="ECO:0000313" key="4">
    <source>
        <dbReference type="Proteomes" id="UP000664096"/>
    </source>
</evidence>
<dbReference type="RefSeq" id="WP_207139796.1">
    <property type="nucleotide sequence ID" value="NZ_JAEKJZ010000001.1"/>
</dbReference>
<dbReference type="PANTHER" id="PTHR34406:SF1">
    <property type="entry name" value="PROTEIN YCEI"/>
    <property type="match status" value="1"/>
</dbReference>
<proteinExistence type="predicted"/>
<dbReference type="InterPro" id="IPR036761">
    <property type="entry name" value="TTHA0802/YceI-like_sf"/>
</dbReference>
<comment type="caution">
    <text evidence="3">The sequence shown here is derived from an EMBL/GenBank/DDBJ whole genome shotgun (WGS) entry which is preliminary data.</text>
</comment>
<feature type="signal peptide" evidence="1">
    <location>
        <begin position="1"/>
        <end position="24"/>
    </location>
</feature>